<gene>
    <name evidence="1" type="ORF">E3T53_12745</name>
</gene>
<proteinExistence type="predicted"/>
<dbReference type="Proteomes" id="UP000298218">
    <property type="component" value="Unassembled WGS sequence"/>
</dbReference>
<dbReference type="OrthoDB" id="5139861at2"/>
<accession>A0A4Y8KQ46</accession>
<organism evidence="1 2">
    <name type="scientific">Cryobacterium psychrophilum</name>
    <dbReference type="NCBI Taxonomy" id="41988"/>
    <lineage>
        <taxon>Bacteria</taxon>
        <taxon>Bacillati</taxon>
        <taxon>Actinomycetota</taxon>
        <taxon>Actinomycetes</taxon>
        <taxon>Micrococcales</taxon>
        <taxon>Microbacteriaceae</taxon>
        <taxon>Cryobacterium</taxon>
    </lineage>
</organism>
<evidence type="ECO:0000313" key="2">
    <source>
        <dbReference type="Proteomes" id="UP000298218"/>
    </source>
</evidence>
<sequence length="279" mass="31100">MRTDDFWMDQIGPEGYRPPVLDMELLAQVRTGVVVGHPDAEVAVALARLNHDEFEKFGTDSTQLLTEVGSRETLRSLISVAKRLGISDFSPPFSDFSTFKTYWNRNDGYGSWQARRDMLNIVFEPLHVRLADLEAGNISSSLVSSISPHKTTGWPRVDEEIAELRRHFEIAVSPQDYRNAGNDCVTVLEALSAVVYDAAVHLRSGESEPPVASTKDRFDRYVEVSMPGPENASLRKLTRASIEMAQGVKHRPSGTRMEAGIAADAVIQLANIFRRLQEI</sequence>
<keyword evidence="2" id="KW-1185">Reference proteome</keyword>
<dbReference type="EMBL" id="SOHQ01000033">
    <property type="protein sequence ID" value="TFD76884.1"/>
    <property type="molecule type" value="Genomic_DNA"/>
</dbReference>
<evidence type="ECO:0000313" key="1">
    <source>
        <dbReference type="EMBL" id="TFD76884.1"/>
    </source>
</evidence>
<comment type="caution">
    <text evidence="1">The sequence shown here is derived from an EMBL/GenBank/DDBJ whole genome shotgun (WGS) entry which is preliminary data.</text>
</comment>
<dbReference type="AlphaFoldDB" id="A0A4Y8KQ46"/>
<protein>
    <submittedName>
        <fullName evidence="1">Uncharacterized protein</fullName>
    </submittedName>
</protein>
<dbReference type="RefSeq" id="WP_134171950.1">
    <property type="nucleotide sequence ID" value="NZ_SODI01000001.1"/>
</dbReference>
<name>A0A4Y8KQ46_9MICO</name>
<reference evidence="1 2" key="1">
    <citation type="submission" date="2019-03" db="EMBL/GenBank/DDBJ databases">
        <title>Genomics of glacier-inhabiting Cryobacterium strains.</title>
        <authorList>
            <person name="Liu Q."/>
            <person name="Xin Y.-H."/>
        </authorList>
    </citation>
    <scope>NUCLEOTIDE SEQUENCE [LARGE SCALE GENOMIC DNA]</scope>
    <source>
        <strain evidence="1 2">CGMCC 1.4292</strain>
    </source>
</reference>